<evidence type="ECO:0000313" key="3">
    <source>
        <dbReference type="Proteomes" id="UP000191154"/>
    </source>
</evidence>
<dbReference type="SUPFAM" id="SSF52949">
    <property type="entry name" value="Macro domain-like"/>
    <property type="match status" value="1"/>
</dbReference>
<dbReference type="InterPro" id="IPR043472">
    <property type="entry name" value="Macro_dom-like"/>
</dbReference>
<gene>
    <name evidence="2" type="primary">ymdB</name>
    <name evidence="2" type="ORF">CLOSAC_37880</name>
</gene>
<dbReference type="Proteomes" id="UP000191154">
    <property type="component" value="Unassembled WGS sequence"/>
</dbReference>
<comment type="caution">
    <text evidence="2">The sequence shown here is derived from an EMBL/GenBank/DDBJ whole genome shotgun (WGS) entry which is preliminary data.</text>
</comment>
<reference evidence="2 3" key="1">
    <citation type="submission" date="2016-05" db="EMBL/GenBank/DDBJ databases">
        <title>Microbial solvent formation.</title>
        <authorList>
            <person name="Poehlein A."/>
            <person name="Montoya Solano J.D."/>
            <person name="Flitsch S."/>
            <person name="Krabben P."/>
            <person name="Duerre P."/>
            <person name="Daniel R."/>
        </authorList>
    </citation>
    <scope>NUCLEOTIDE SEQUENCE [LARGE SCALE GENOMIC DNA]</scope>
    <source>
        <strain evidence="2 3">L1-8</strain>
    </source>
</reference>
<dbReference type="InterPro" id="IPR002589">
    <property type="entry name" value="Macro_dom"/>
</dbReference>
<keyword evidence="2" id="KW-0378">Hydrolase</keyword>
<dbReference type="EMBL" id="LZYZ01000008">
    <property type="protein sequence ID" value="OOM07259.1"/>
    <property type="molecule type" value="Genomic_DNA"/>
</dbReference>
<dbReference type="PROSITE" id="PS51154">
    <property type="entry name" value="MACRO"/>
    <property type="match status" value="1"/>
</dbReference>
<feature type="domain" description="Macro" evidence="1">
    <location>
        <begin position="1"/>
        <end position="217"/>
    </location>
</feature>
<dbReference type="EC" id="3.5.1.-" evidence="2"/>
<dbReference type="RefSeq" id="WP_077866817.1">
    <property type="nucleotide sequence ID" value="NZ_LZYZ01000008.1"/>
</dbReference>
<evidence type="ECO:0000259" key="1">
    <source>
        <dbReference type="PROSITE" id="PS51154"/>
    </source>
</evidence>
<evidence type="ECO:0000313" key="2">
    <source>
        <dbReference type="EMBL" id="OOM07259.1"/>
    </source>
</evidence>
<dbReference type="SMART" id="SM00506">
    <property type="entry name" value="A1pp"/>
    <property type="match status" value="1"/>
</dbReference>
<proteinExistence type="predicted"/>
<name>A0A1S8MSU3_CLOSA</name>
<accession>A0A1S8MSU3</accession>
<dbReference type="AlphaFoldDB" id="A0A1S8MSU3"/>
<protein>
    <submittedName>
        <fullName evidence="2">O-acetyl-ADP-ribose deacetylase</fullName>
        <ecNumber evidence="2">3.5.1.-</ecNumber>
    </submittedName>
</protein>
<dbReference type="PANTHER" id="PTHR11106">
    <property type="entry name" value="GANGLIOSIDE INDUCED DIFFERENTIATION ASSOCIATED PROTEIN 2-RELATED"/>
    <property type="match status" value="1"/>
</dbReference>
<dbReference type="GO" id="GO:0016787">
    <property type="term" value="F:hydrolase activity"/>
    <property type="evidence" value="ECO:0007669"/>
    <property type="project" value="UniProtKB-KW"/>
</dbReference>
<dbReference type="STRING" id="169679.CSACC_30450"/>
<dbReference type="Pfam" id="PF01661">
    <property type="entry name" value="Macro"/>
    <property type="match status" value="2"/>
</dbReference>
<sequence>MTIFKIILGDITKIKYDAIINAANTSLLGGGGVDGAIHRACGDKLLEECRELNGCLTGKAKITKSYDLIEQGVYWVIHTVGPIYRHNGNEEKYLRSAYHSALDLANTYADNYSKQCNEILNNNLYRFSNSGFIGAKKKETLIRDFNEYIQERPIKTIAFPSISTGAYSYPLKEASFIALDEILTFIKNFPDAFDEIAMVCFDNKTYNMYQTVYNENFLEQ</sequence>
<organism evidence="2 3">
    <name type="scientific">Clostridium saccharobutylicum</name>
    <dbReference type="NCBI Taxonomy" id="169679"/>
    <lineage>
        <taxon>Bacteria</taxon>
        <taxon>Bacillati</taxon>
        <taxon>Bacillota</taxon>
        <taxon>Clostridia</taxon>
        <taxon>Eubacteriales</taxon>
        <taxon>Clostridiaceae</taxon>
        <taxon>Clostridium</taxon>
    </lineage>
</organism>
<dbReference type="Gene3D" id="3.40.220.10">
    <property type="entry name" value="Leucine Aminopeptidase, subunit E, domain 1"/>
    <property type="match status" value="1"/>
</dbReference>
<dbReference type="PANTHER" id="PTHR11106:SF27">
    <property type="entry name" value="MACRO DOMAIN-CONTAINING PROTEIN"/>
    <property type="match status" value="1"/>
</dbReference>